<keyword evidence="2" id="KW-1185">Reference proteome</keyword>
<dbReference type="HOGENOM" id="CLU_2671825_0_0_1"/>
<dbReference type="Proteomes" id="UP000030104">
    <property type="component" value="Unassembled WGS sequence"/>
</dbReference>
<sequence>MSPGTQAGSESNVSEDLSISFEIVGRFYFDPQSGSNIATWENLTLPPLGDTRSPNAVDAFHAEDEALTRVMAGLL</sequence>
<gene>
    <name evidence="1" type="ORF">PITC_039040</name>
</gene>
<accession>A0A0A2L3D7</accession>
<proteinExistence type="predicted"/>
<dbReference type="AlphaFoldDB" id="A0A0A2L3D7"/>
<dbReference type="STRING" id="40296.A0A0A2L3D7"/>
<reference evidence="1 2" key="1">
    <citation type="journal article" date="2015" name="Mol. Plant Microbe Interact.">
        <title>Genome, transcriptome, and functional analyses of Penicillium expansum provide new insights into secondary metabolism and pathogenicity.</title>
        <authorList>
            <person name="Ballester A.R."/>
            <person name="Marcet-Houben M."/>
            <person name="Levin E."/>
            <person name="Sela N."/>
            <person name="Selma-Lazaro C."/>
            <person name="Carmona L."/>
            <person name="Wisniewski M."/>
            <person name="Droby S."/>
            <person name="Gonzalez-Candelas L."/>
            <person name="Gabaldon T."/>
        </authorList>
    </citation>
    <scope>NUCLEOTIDE SEQUENCE [LARGE SCALE GENOMIC DNA]</scope>
    <source>
        <strain evidence="1 2">PHI-1</strain>
    </source>
</reference>
<evidence type="ECO:0000313" key="1">
    <source>
        <dbReference type="EMBL" id="KGO73693.1"/>
    </source>
</evidence>
<evidence type="ECO:0000313" key="2">
    <source>
        <dbReference type="Proteomes" id="UP000030104"/>
    </source>
</evidence>
<dbReference type="OrthoDB" id="39175at2759"/>
<comment type="caution">
    <text evidence="1">The sequence shown here is derived from an EMBL/GenBank/DDBJ whole genome shotgun (WGS) entry which is preliminary data.</text>
</comment>
<name>A0A0A2L3D7_PENIT</name>
<dbReference type="PhylomeDB" id="A0A0A2L3D7"/>
<protein>
    <submittedName>
        <fullName evidence="1">Uncharacterized protein</fullName>
    </submittedName>
</protein>
<dbReference type="EMBL" id="JQGA01000780">
    <property type="protein sequence ID" value="KGO73693.1"/>
    <property type="molecule type" value="Genomic_DNA"/>
</dbReference>
<organism evidence="1 2">
    <name type="scientific">Penicillium italicum</name>
    <name type="common">Blue mold</name>
    <dbReference type="NCBI Taxonomy" id="40296"/>
    <lineage>
        <taxon>Eukaryota</taxon>
        <taxon>Fungi</taxon>
        <taxon>Dikarya</taxon>
        <taxon>Ascomycota</taxon>
        <taxon>Pezizomycotina</taxon>
        <taxon>Eurotiomycetes</taxon>
        <taxon>Eurotiomycetidae</taxon>
        <taxon>Eurotiales</taxon>
        <taxon>Aspergillaceae</taxon>
        <taxon>Penicillium</taxon>
    </lineage>
</organism>